<comment type="caution">
    <text evidence="1">The sequence shown here is derived from an EMBL/GenBank/DDBJ whole genome shotgun (WGS) entry which is preliminary data.</text>
</comment>
<keyword evidence="2" id="KW-1185">Reference proteome</keyword>
<evidence type="ECO:0000313" key="1">
    <source>
        <dbReference type="EMBL" id="MEC5384283.1"/>
    </source>
</evidence>
<accession>A0ABU6JZK4</accession>
<organism evidence="1 2">
    <name type="scientific">Uliginosibacterium silvisoli</name>
    <dbReference type="NCBI Taxonomy" id="3114758"/>
    <lineage>
        <taxon>Bacteria</taxon>
        <taxon>Pseudomonadati</taxon>
        <taxon>Pseudomonadota</taxon>
        <taxon>Betaproteobacteria</taxon>
        <taxon>Rhodocyclales</taxon>
        <taxon>Zoogloeaceae</taxon>
        <taxon>Uliginosibacterium</taxon>
    </lineage>
</organism>
<sequence>MDPVSIATAAVAVLSPYLAKAGEKIAGAAGDAAWKQAAALYDKLKRLPVAQAALDDLAKEPTDADTQAALRKELKKLLAEDDELMRELSATLVHTQAAGISFSNQITGDVGSINQIGTAGDVHIGSGKP</sequence>
<reference evidence="1 2" key="1">
    <citation type="submission" date="2024-01" db="EMBL/GenBank/DDBJ databases">
        <title>Uliginosibacterium soil sp. nov.</title>
        <authorList>
            <person name="Lv Y."/>
        </authorList>
    </citation>
    <scope>NUCLEOTIDE SEQUENCE [LARGE SCALE GENOMIC DNA]</scope>
    <source>
        <strain evidence="1 2">H3</strain>
    </source>
</reference>
<dbReference type="Proteomes" id="UP001331561">
    <property type="component" value="Unassembled WGS sequence"/>
</dbReference>
<evidence type="ECO:0000313" key="2">
    <source>
        <dbReference type="Proteomes" id="UP001331561"/>
    </source>
</evidence>
<proteinExistence type="predicted"/>
<name>A0ABU6JZK4_9RHOO</name>
<dbReference type="EMBL" id="JAYXHS010000001">
    <property type="protein sequence ID" value="MEC5384283.1"/>
    <property type="molecule type" value="Genomic_DNA"/>
</dbReference>
<protein>
    <submittedName>
        <fullName evidence="1">Uncharacterized protein</fullName>
    </submittedName>
</protein>
<gene>
    <name evidence="1" type="ORF">VVD49_01040</name>
</gene>
<dbReference type="RefSeq" id="WP_327597263.1">
    <property type="nucleotide sequence ID" value="NZ_JAYXHS010000001.1"/>
</dbReference>